<feature type="transmembrane region" description="Helical" evidence="1">
    <location>
        <begin position="348"/>
        <end position="372"/>
    </location>
</feature>
<dbReference type="EMBL" id="BEXD01003990">
    <property type="protein sequence ID" value="GBC05171.1"/>
    <property type="molecule type" value="Genomic_DNA"/>
</dbReference>
<accession>A0A2Z6RSE1</accession>
<evidence type="ECO:0000256" key="1">
    <source>
        <dbReference type="SAM" id="Phobius"/>
    </source>
</evidence>
<organism evidence="2 3">
    <name type="scientific">Rhizophagus clarus</name>
    <dbReference type="NCBI Taxonomy" id="94130"/>
    <lineage>
        <taxon>Eukaryota</taxon>
        <taxon>Fungi</taxon>
        <taxon>Fungi incertae sedis</taxon>
        <taxon>Mucoromycota</taxon>
        <taxon>Glomeromycotina</taxon>
        <taxon>Glomeromycetes</taxon>
        <taxon>Glomerales</taxon>
        <taxon>Glomeraceae</taxon>
        <taxon>Rhizophagus</taxon>
    </lineage>
</organism>
<protein>
    <submittedName>
        <fullName evidence="2">Uncharacterized protein</fullName>
    </submittedName>
</protein>
<dbReference type="STRING" id="94130.A0A2Z6RSE1"/>
<proteinExistence type="predicted"/>
<gene>
    <name evidence="2" type="ORF">RclHR1_06070007</name>
</gene>
<evidence type="ECO:0000313" key="2">
    <source>
        <dbReference type="EMBL" id="GBC05171.1"/>
    </source>
</evidence>
<name>A0A2Z6RSE1_9GLOM</name>
<reference evidence="2 3" key="1">
    <citation type="submission" date="2017-11" db="EMBL/GenBank/DDBJ databases">
        <title>The genome of Rhizophagus clarus HR1 reveals common genetic basis of auxotrophy among arbuscular mycorrhizal fungi.</title>
        <authorList>
            <person name="Kobayashi Y."/>
        </authorList>
    </citation>
    <scope>NUCLEOTIDE SEQUENCE [LARGE SCALE GENOMIC DNA]</scope>
    <source>
        <strain evidence="2 3">HR1</strain>
    </source>
</reference>
<keyword evidence="1" id="KW-0472">Membrane</keyword>
<feature type="transmembrane region" description="Helical" evidence="1">
    <location>
        <begin position="290"/>
        <end position="312"/>
    </location>
</feature>
<dbReference type="AlphaFoldDB" id="A0A2Z6RSE1"/>
<keyword evidence="1" id="KW-0812">Transmembrane</keyword>
<feature type="transmembrane region" description="Helical" evidence="1">
    <location>
        <begin position="319"/>
        <end position="336"/>
    </location>
</feature>
<sequence>MKYAQWGTRSIFFLTFLIYFLTISNGYKTHPLITSISTYPPFDSLIPLKATKINITYSEPIIIFSRNITIFQYFAATGFRLLRQTYPASAGFTKLSSDNKTLTINIFDSTFNKPNSIYHIIVESDAVRRKDTSSEPVLGIQDNVWNVTTGYRTVDSNEIIREPVIAFIRLSSEGTEKFNSLDESGKSNFINNLGKELAFIVPVEENHIISLNRYQKDQRTKKKRILIAYKIGSINNNADANTKDIMNDLQALIIHGESTLVSNLEYTKNLDITYGIVKKRNIFRDNKIQLILLIAAYIICLFLLTLMVYHLNRKADIGVILKFIIALVAFVFYTVYTCENAQNVEKLALASGLLLVLPFVIKLSLGLLIIIYDSRKDNSFYGWVNKNKTITFFFIFLSGVDLNAIVVLGKLFHSPLSVRAIKWSIAIECVGLFLRDLPILAVLMGKFKRDKQHTKKTLANIYIPTTEELDCFKDKRTSKSIKKAIINWINHLEEFRAQAGYFNGFVKVSTLSINKSTQRKPS</sequence>
<keyword evidence="1" id="KW-1133">Transmembrane helix</keyword>
<keyword evidence="3" id="KW-1185">Reference proteome</keyword>
<dbReference type="Proteomes" id="UP000247702">
    <property type="component" value="Unassembled WGS sequence"/>
</dbReference>
<comment type="caution">
    <text evidence="2">The sequence shown here is derived from an EMBL/GenBank/DDBJ whole genome shotgun (WGS) entry which is preliminary data.</text>
</comment>
<evidence type="ECO:0000313" key="3">
    <source>
        <dbReference type="Proteomes" id="UP000247702"/>
    </source>
</evidence>
<feature type="transmembrane region" description="Helical" evidence="1">
    <location>
        <begin position="392"/>
        <end position="413"/>
    </location>
</feature>